<protein>
    <submittedName>
        <fullName evidence="2">Uncharacterized protein</fullName>
    </submittedName>
</protein>
<evidence type="ECO:0000313" key="2">
    <source>
        <dbReference type="EMBL" id="KAG6005424.1"/>
    </source>
</evidence>
<sequence length="154" mass="16444">MLTFRGRSCRPALRPTGVRPGATGATGATQVPGDGGSLPDALASYGRGCIENRTLPLHQHGAETPSSTSGASRSRLAQVAPVDSGTRQRRLPKMVDVMIAMCPTLHLLHFPDFMLAGNLDCHCIDFSLFLYGQNTAAALSTFVPTRYYKLVVIA</sequence>
<dbReference type="Proteomes" id="UP000748025">
    <property type="component" value="Unassembled WGS sequence"/>
</dbReference>
<comment type="caution">
    <text evidence="2">The sequence shown here is derived from an EMBL/GenBank/DDBJ whole genome shotgun (WGS) entry which is preliminary data.</text>
</comment>
<accession>A0A9P7N9J3</accession>
<reference evidence="2" key="1">
    <citation type="journal article" date="2020" name="bioRxiv">
        <title>Whole genome comparisons of ergot fungi reveals the divergence and evolution of species within the genus Claviceps are the result of varying mechanisms driving genome evolution and host range expansion.</title>
        <authorList>
            <person name="Wyka S.A."/>
            <person name="Mondo S.J."/>
            <person name="Liu M."/>
            <person name="Dettman J."/>
            <person name="Nalam V."/>
            <person name="Broders K.D."/>
        </authorList>
    </citation>
    <scope>NUCLEOTIDE SEQUENCE</scope>
    <source>
        <strain evidence="2">CCC 602</strain>
    </source>
</reference>
<feature type="region of interest" description="Disordered" evidence="1">
    <location>
        <begin position="1"/>
        <end position="37"/>
    </location>
</feature>
<keyword evidence="3" id="KW-1185">Reference proteome</keyword>
<organism evidence="2 3">
    <name type="scientific">Claviceps pusilla</name>
    <dbReference type="NCBI Taxonomy" id="123648"/>
    <lineage>
        <taxon>Eukaryota</taxon>
        <taxon>Fungi</taxon>
        <taxon>Dikarya</taxon>
        <taxon>Ascomycota</taxon>
        <taxon>Pezizomycotina</taxon>
        <taxon>Sordariomycetes</taxon>
        <taxon>Hypocreomycetidae</taxon>
        <taxon>Hypocreales</taxon>
        <taxon>Clavicipitaceae</taxon>
        <taxon>Claviceps</taxon>
    </lineage>
</organism>
<evidence type="ECO:0000313" key="3">
    <source>
        <dbReference type="Proteomes" id="UP000748025"/>
    </source>
</evidence>
<evidence type="ECO:0000256" key="1">
    <source>
        <dbReference type="SAM" id="MobiDB-lite"/>
    </source>
</evidence>
<proteinExistence type="predicted"/>
<gene>
    <name evidence="2" type="ORF">E4U43_000589</name>
</gene>
<dbReference type="EMBL" id="SRPW01001177">
    <property type="protein sequence ID" value="KAG6005424.1"/>
    <property type="molecule type" value="Genomic_DNA"/>
</dbReference>
<feature type="region of interest" description="Disordered" evidence="1">
    <location>
        <begin position="57"/>
        <end position="87"/>
    </location>
</feature>
<dbReference type="AlphaFoldDB" id="A0A9P7N9J3"/>
<name>A0A9P7N9J3_9HYPO</name>